<evidence type="ECO:0000259" key="4">
    <source>
        <dbReference type="Pfam" id="PF25597"/>
    </source>
</evidence>
<dbReference type="EMBL" id="BQNB010013438">
    <property type="protein sequence ID" value="GJT15979.1"/>
    <property type="molecule type" value="Genomic_DNA"/>
</dbReference>
<feature type="coiled-coil region" evidence="1">
    <location>
        <begin position="213"/>
        <end position="320"/>
    </location>
</feature>
<evidence type="ECO:0000256" key="1">
    <source>
        <dbReference type="SAM" id="Coils"/>
    </source>
</evidence>
<sequence length="861" mass="98001">MLYNGTVIAKETNVISIADSKETLMLEEESRSKMFLKQKLSIEQAFSLKSSPSSEEPSTSSTPVKTNVPKELLKTLKDTFNNFDQCLLDEIIEVQTVFNQMEQAMEQCRLETKSFEIQKKQFLIENDRLLDQIISQNIVNIVVNSFENMNTFVNVNSSVALNYFVNYVEKCNKCLELKAELIKQHNMVEKDEYNRNNTSVNQTEPTFDQLFELNNLKYELQAKDTTIEKLKANIKGLNKTSTTNSMKKDIDEIETINTELEHRVAKLISKNEHLKQTYKQLYDSIKPSCVCAKEHTKSLVNQLNQKYVEIIDLNAQLQEKVFVITTLKNDLRKLKGKDIVDNDTQVSNATTIASGMYKLDPVTLAPKDKNNKGIHIYYLKHTMEQAAILREIVEHAKSLNPLDNASYSALSRSTKSSMSKSTDNTKNDMIMQISSSTLKKNKVEDHSRIVNSICDARNELCFLEFVFDMNACSRSKSVKKAKKKEEWKPTGKMITATNEVPFRKPILLEVVAQEPVVTKVYPRRPKVVQIVLWYLDSGCSKHMTEDRSQLTNFVQKFLGTVKFGNDYIAKIIGILGNQPLYIVHGGYNGVFSNLSLVQSLKDQILVMAPMIVTFEKTRDLSYLHVVVVALCYPNNDSEDLGKLQAKADIGIFIGYAPKKKAYRIYNRRTQKSLKLSSSGLVTNLIPQQPCNPPKRDDWDRLFQPMFDEYFNPPTIVVSPVPVAVALRAVNLADSPVSTSIDQDASSTSIPSTQEQEHITNISQGFEESPKTRHFHDDPLHESLHEDSTSQGSSSNVRPIHTSIESLGRWTKYHPIANVIRDPSRSVSTRKQLKTDAMWCYFYAFLTSIEPKKFKQEMTEPS</sequence>
<dbReference type="InterPro" id="IPR054722">
    <property type="entry name" value="PolX-like_BBD"/>
</dbReference>
<protein>
    <recommendedName>
        <fullName evidence="7">Integrase, catalytic region, zinc finger, CCHC-type, peptidase aspartic, catalytic</fullName>
    </recommendedName>
</protein>
<feature type="domain" description="Retroviral polymerase SH3-like" evidence="4">
    <location>
        <begin position="630"/>
        <end position="671"/>
    </location>
</feature>
<dbReference type="InterPro" id="IPR057670">
    <property type="entry name" value="SH3_retrovirus"/>
</dbReference>
<comment type="caution">
    <text evidence="5">The sequence shown here is derived from an EMBL/GenBank/DDBJ whole genome shotgun (WGS) entry which is preliminary data.</text>
</comment>
<gene>
    <name evidence="5" type="ORF">Tco_0874685</name>
</gene>
<evidence type="ECO:0000256" key="2">
    <source>
        <dbReference type="SAM" id="MobiDB-lite"/>
    </source>
</evidence>
<evidence type="ECO:0000313" key="5">
    <source>
        <dbReference type="EMBL" id="GJT15979.1"/>
    </source>
</evidence>
<dbReference type="Pfam" id="PF25597">
    <property type="entry name" value="SH3_retrovirus"/>
    <property type="match status" value="1"/>
</dbReference>
<name>A0ABQ5BP09_9ASTR</name>
<evidence type="ECO:0000259" key="3">
    <source>
        <dbReference type="Pfam" id="PF22936"/>
    </source>
</evidence>
<keyword evidence="1" id="KW-0175">Coiled coil</keyword>
<feature type="region of interest" description="Disordered" evidence="2">
    <location>
        <begin position="736"/>
        <end position="798"/>
    </location>
</feature>
<reference evidence="5" key="2">
    <citation type="submission" date="2022-01" db="EMBL/GenBank/DDBJ databases">
        <authorList>
            <person name="Yamashiro T."/>
            <person name="Shiraishi A."/>
            <person name="Satake H."/>
            <person name="Nakayama K."/>
        </authorList>
    </citation>
    <scope>NUCLEOTIDE SEQUENCE</scope>
</reference>
<accession>A0ABQ5BP09</accession>
<evidence type="ECO:0000313" key="6">
    <source>
        <dbReference type="Proteomes" id="UP001151760"/>
    </source>
</evidence>
<keyword evidence="6" id="KW-1185">Reference proteome</keyword>
<feature type="compositionally biased region" description="Polar residues" evidence="2">
    <location>
        <begin position="736"/>
        <end position="765"/>
    </location>
</feature>
<dbReference type="Pfam" id="PF22936">
    <property type="entry name" value="Pol_BBD"/>
    <property type="match status" value="1"/>
</dbReference>
<dbReference type="Proteomes" id="UP001151760">
    <property type="component" value="Unassembled WGS sequence"/>
</dbReference>
<evidence type="ECO:0008006" key="7">
    <source>
        <dbReference type="Google" id="ProtNLM"/>
    </source>
</evidence>
<proteinExistence type="predicted"/>
<feature type="compositionally biased region" description="Basic and acidic residues" evidence="2">
    <location>
        <begin position="767"/>
        <end position="787"/>
    </location>
</feature>
<reference evidence="5" key="1">
    <citation type="journal article" date="2022" name="Int. J. Mol. Sci.">
        <title>Draft Genome of Tanacetum Coccineum: Genomic Comparison of Closely Related Tanacetum-Family Plants.</title>
        <authorList>
            <person name="Yamashiro T."/>
            <person name="Shiraishi A."/>
            <person name="Nakayama K."/>
            <person name="Satake H."/>
        </authorList>
    </citation>
    <scope>NUCLEOTIDE SEQUENCE</scope>
</reference>
<organism evidence="5 6">
    <name type="scientific">Tanacetum coccineum</name>
    <dbReference type="NCBI Taxonomy" id="301880"/>
    <lineage>
        <taxon>Eukaryota</taxon>
        <taxon>Viridiplantae</taxon>
        <taxon>Streptophyta</taxon>
        <taxon>Embryophyta</taxon>
        <taxon>Tracheophyta</taxon>
        <taxon>Spermatophyta</taxon>
        <taxon>Magnoliopsida</taxon>
        <taxon>eudicotyledons</taxon>
        <taxon>Gunneridae</taxon>
        <taxon>Pentapetalae</taxon>
        <taxon>asterids</taxon>
        <taxon>campanulids</taxon>
        <taxon>Asterales</taxon>
        <taxon>Asteraceae</taxon>
        <taxon>Asteroideae</taxon>
        <taxon>Anthemideae</taxon>
        <taxon>Anthemidinae</taxon>
        <taxon>Tanacetum</taxon>
    </lineage>
</organism>
<feature type="domain" description="Retrovirus-related Pol polyprotein from transposon TNT 1-94-like beta-barrel" evidence="3">
    <location>
        <begin position="533"/>
        <end position="606"/>
    </location>
</feature>